<dbReference type="EMBL" id="LSBH01000004">
    <property type="protein sequence ID" value="OAQ79875.1"/>
    <property type="molecule type" value="Genomic_DNA"/>
</dbReference>
<reference evidence="2 3" key="1">
    <citation type="submission" date="2016-01" db="EMBL/GenBank/DDBJ databases">
        <title>Biosynthesis of antibiotic leucinostatins and their inhibition on Phytophthora in bio-control Purpureocillium lilacinum.</title>
        <authorList>
            <person name="Wang G."/>
            <person name="Liu Z."/>
            <person name="Lin R."/>
            <person name="Li E."/>
            <person name="Mao Z."/>
            <person name="Ling J."/>
            <person name="Yin W."/>
            <person name="Xie B."/>
        </authorList>
    </citation>
    <scope>NUCLEOTIDE SEQUENCE [LARGE SCALE GENOMIC DNA]</scope>
    <source>
        <strain evidence="2">PLBJ-1</strain>
    </source>
</reference>
<evidence type="ECO:0000313" key="3">
    <source>
        <dbReference type="Proteomes" id="UP000078240"/>
    </source>
</evidence>
<dbReference type="AlphaFoldDB" id="A0A179GPP8"/>
<proteinExistence type="predicted"/>
<feature type="region of interest" description="Disordered" evidence="1">
    <location>
        <begin position="1"/>
        <end position="70"/>
    </location>
</feature>
<name>A0A179GPP8_PURLI</name>
<feature type="compositionally biased region" description="Low complexity" evidence="1">
    <location>
        <begin position="42"/>
        <end position="54"/>
    </location>
</feature>
<sequence>MAWRARHGSAPKPSIHPSIHPPVHPKPPASWGAARVAFLRAPSGSPSSQSPGPSKAWQRPSCSIGKCLQR</sequence>
<protein>
    <submittedName>
        <fullName evidence="2">Uncharacterized protein</fullName>
    </submittedName>
</protein>
<evidence type="ECO:0000256" key="1">
    <source>
        <dbReference type="SAM" id="MobiDB-lite"/>
    </source>
</evidence>
<organism evidence="2 3">
    <name type="scientific">Purpureocillium lilacinum</name>
    <name type="common">Paecilomyces lilacinus</name>
    <dbReference type="NCBI Taxonomy" id="33203"/>
    <lineage>
        <taxon>Eukaryota</taxon>
        <taxon>Fungi</taxon>
        <taxon>Dikarya</taxon>
        <taxon>Ascomycota</taxon>
        <taxon>Pezizomycotina</taxon>
        <taxon>Sordariomycetes</taxon>
        <taxon>Hypocreomycetidae</taxon>
        <taxon>Hypocreales</taxon>
        <taxon>Ophiocordycipitaceae</taxon>
        <taxon>Purpureocillium</taxon>
    </lineage>
</organism>
<evidence type="ECO:0000313" key="2">
    <source>
        <dbReference type="EMBL" id="OAQ79875.1"/>
    </source>
</evidence>
<accession>A0A179GPP8</accession>
<feature type="compositionally biased region" description="Pro residues" evidence="1">
    <location>
        <begin position="19"/>
        <end position="28"/>
    </location>
</feature>
<gene>
    <name evidence="2" type="ORF">VFPBJ_05460</name>
</gene>
<comment type="caution">
    <text evidence="2">The sequence shown here is derived from an EMBL/GenBank/DDBJ whole genome shotgun (WGS) entry which is preliminary data.</text>
</comment>
<dbReference type="Proteomes" id="UP000078240">
    <property type="component" value="Unassembled WGS sequence"/>
</dbReference>